<dbReference type="GO" id="GO:0005044">
    <property type="term" value="F:scavenger receptor activity"/>
    <property type="evidence" value="ECO:0007669"/>
    <property type="project" value="InterPro"/>
</dbReference>
<dbReference type="PANTHER" id="PTHR24043">
    <property type="entry name" value="SCAVENGER RECEPTOR CLASS F"/>
    <property type="match status" value="1"/>
</dbReference>
<keyword evidence="9" id="KW-1185">Reference proteome</keyword>
<feature type="chain" id="PRO_5042217453" description="Fucolectin-related molecule" evidence="5">
    <location>
        <begin position="24"/>
        <end position="683"/>
    </location>
</feature>
<evidence type="ECO:0000313" key="8">
    <source>
        <dbReference type="EMBL" id="KAK3597482.1"/>
    </source>
</evidence>
<keyword evidence="5" id="KW-0732">Signal</keyword>
<keyword evidence="4" id="KW-1015">Disulfide bond</keyword>
<feature type="domain" description="EGF-like" evidence="6">
    <location>
        <begin position="459"/>
        <end position="492"/>
    </location>
</feature>
<dbReference type="Gene3D" id="2.170.300.10">
    <property type="entry name" value="Tie2 ligand-binding domain superfamily"/>
    <property type="match status" value="3"/>
</dbReference>
<dbReference type="Gene3D" id="2.60.120.260">
    <property type="entry name" value="Galactose-binding domain-like"/>
    <property type="match status" value="1"/>
</dbReference>
<evidence type="ECO:0000256" key="1">
    <source>
        <dbReference type="ARBA" id="ARBA00022536"/>
    </source>
</evidence>
<dbReference type="Pfam" id="PF22633">
    <property type="entry name" value="F5_F8_type_C_2"/>
    <property type="match status" value="1"/>
</dbReference>
<keyword evidence="1" id="KW-0245">EGF-like domain</keyword>
<dbReference type="InterPro" id="IPR000742">
    <property type="entry name" value="EGF"/>
</dbReference>
<accession>A0AAE0W1Z3</accession>
<feature type="domain" description="EGF-like" evidence="6">
    <location>
        <begin position="503"/>
        <end position="540"/>
    </location>
</feature>
<dbReference type="EMBL" id="JAEAOA010002351">
    <property type="protein sequence ID" value="KAK3597482.1"/>
    <property type="molecule type" value="Genomic_DNA"/>
</dbReference>
<evidence type="ECO:0000259" key="7">
    <source>
        <dbReference type="SMART" id="SM00607"/>
    </source>
</evidence>
<reference evidence="8" key="1">
    <citation type="journal article" date="2021" name="Genome Biol. Evol.">
        <title>A High-Quality Reference Genome for a Parasitic Bivalve with Doubly Uniparental Inheritance (Bivalvia: Unionida).</title>
        <authorList>
            <person name="Smith C.H."/>
        </authorList>
    </citation>
    <scope>NUCLEOTIDE SEQUENCE</scope>
    <source>
        <strain evidence="8">CHS0354</strain>
    </source>
</reference>
<dbReference type="AlphaFoldDB" id="A0AAE0W1Z3"/>
<comment type="caution">
    <text evidence="8">The sequence shown here is derived from an EMBL/GenBank/DDBJ whole genome shotgun (WGS) entry which is preliminary data.</text>
</comment>
<keyword evidence="2" id="KW-0479">Metal-binding</keyword>
<proteinExistence type="predicted"/>
<evidence type="ECO:0000256" key="5">
    <source>
        <dbReference type="SAM" id="SignalP"/>
    </source>
</evidence>
<name>A0AAE0W1Z3_9BIVA</name>
<evidence type="ECO:0000256" key="4">
    <source>
        <dbReference type="ARBA" id="ARBA00023157"/>
    </source>
</evidence>
<dbReference type="InterPro" id="IPR006585">
    <property type="entry name" value="FTP1"/>
</dbReference>
<protein>
    <recommendedName>
        <fullName evidence="10">Fucolectin-related molecule</fullName>
    </recommendedName>
</protein>
<feature type="domain" description="EGF-like" evidence="6">
    <location>
        <begin position="362"/>
        <end position="398"/>
    </location>
</feature>
<dbReference type="PANTHER" id="PTHR24043:SF8">
    <property type="entry name" value="EGF-LIKE DOMAIN-CONTAINING PROTEIN"/>
    <property type="match status" value="1"/>
</dbReference>
<dbReference type="SUPFAM" id="SSF49785">
    <property type="entry name" value="Galactose-binding domain-like"/>
    <property type="match status" value="1"/>
</dbReference>
<dbReference type="SMART" id="SM00607">
    <property type="entry name" value="FTP"/>
    <property type="match status" value="1"/>
</dbReference>
<feature type="domain" description="EGF-like" evidence="6">
    <location>
        <begin position="416"/>
        <end position="457"/>
    </location>
</feature>
<evidence type="ECO:0000313" key="9">
    <source>
        <dbReference type="Proteomes" id="UP001195483"/>
    </source>
</evidence>
<feature type="domain" description="EGF-like" evidence="6">
    <location>
        <begin position="38"/>
        <end position="72"/>
    </location>
</feature>
<dbReference type="InterPro" id="IPR008979">
    <property type="entry name" value="Galactose-bd-like_sf"/>
</dbReference>
<dbReference type="SMART" id="SM00181">
    <property type="entry name" value="EGF"/>
    <property type="match status" value="5"/>
</dbReference>
<feature type="domain" description="Fucolectin tachylectin-4 pentraxin-1" evidence="7">
    <location>
        <begin position="209"/>
        <end position="357"/>
    </location>
</feature>
<evidence type="ECO:0000259" key="6">
    <source>
        <dbReference type="SMART" id="SM00181"/>
    </source>
</evidence>
<evidence type="ECO:0008006" key="10">
    <source>
        <dbReference type="Google" id="ProtNLM"/>
    </source>
</evidence>
<reference evidence="8" key="2">
    <citation type="journal article" date="2021" name="Genome Biol. Evol.">
        <title>Developing a high-quality reference genome for a parasitic bivalve with doubly uniparental inheritance (Bivalvia: Unionida).</title>
        <authorList>
            <person name="Smith C.H."/>
        </authorList>
    </citation>
    <scope>NUCLEOTIDE SEQUENCE</scope>
    <source>
        <strain evidence="8">CHS0354</strain>
        <tissue evidence="8">Mantle</tissue>
    </source>
</reference>
<sequence length="683" mass="74764">MLCWWCPFFLIFFDALLWDLTEAVCDPNSNGYKLFGPECEYLCHCINNSQCDDSTGECIMGCNPGWIGPGCQYVDIAYGAYVVMKTDPSMLTPMNLLQDGDKLKCNIYSSLGSPSISFTFSGPVEISIIQIYYDASKLFSPYKLYIKKGSEPAKLCYEKINATSKSTSEFFVKVESIQCSQPMIGDYIEMFNNGSHVEFPLCEIDIPIGRNVAFGRAVFQSSNEALDYAFNAVDGNVEGEANQQSCSQTSAEGTSNPWWYVDLQTTWRLKNVLVYSPGADGSSYRTMMARFQVSASRSSSQYYMTLLYDNGGKPVQYITYISGLPGTDFQYIKIIIPGDNQILSLCEVQVLSDCPEKSCGLQCNIPCNCKSYNFFGLLSGICNGCEAGWTGSHANMCDIPCSSGYYGENCATSCGHCAGSIDCDIYTGNCLDGCETGWEGPNCNRSCPWGFYGSDCSFNCSGHCLGNVTCELASGVCPRGACEPGYFTATCSQSCLWGSYGTDCVSKCSGHCRGNVTCNIVTGECPGGLCMAGFQTAACSKLCSLGYYGENCITPCGHCYEHDACDRYTGDCPGSCDSGYKGQKCDIEKPFFLICNTNCLSKRNPHDVIGYSIISRDLFAAAVYYGWELFSCATSDPESCTQDRKLCCNHGPEEIQRMFTYSNLSEGMYYLLNVRGKCSAVLN</sequence>
<evidence type="ECO:0000256" key="2">
    <source>
        <dbReference type="ARBA" id="ARBA00022723"/>
    </source>
</evidence>
<organism evidence="8 9">
    <name type="scientific">Potamilus streckersoni</name>
    <dbReference type="NCBI Taxonomy" id="2493646"/>
    <lineage>
        <taxon>Eukaryota</taxon>
        <taxon>Metazoa</taxon>
        <taxon>Spiralia</taxon>
        <taxon>Lophotrochozoa</taxon>
        <taxon>Mollusca</taxon>
        <taxon>Bivalvia</taxon>
        <taxon>Autobranchia</taxon>
        <taxon>Heteroconchia</taxon>
        <taxon>Palaeoheterodonta</taxon>
        <taxon>Unionida</taxon>
        <taxon>Unionoidea</taxon>
        <taxon>Unionidae</taxon>
        <taxon>Ambleminae</taxon>
        <taxon>Lampsilini</taxon>
        <taxon>Potamilus</taxon>
    </lineage>
</organism>
<keyword evidence="3" id="KW-0106">Calcium</keyword>
<gene>
    <name evidence="8" type="ORF">CHS0354_041903</name>
</gene>
<reference evidence="8" key="3">
    <citation type="submission" date="2023-05" db="EMBL/GenBank/DDBJ databases">
        <authorList>
            <person name="Smith C.H."/>
        </authorList>
    </citation>
    <scope>NUCLEOTIDE SEQUENCE</scope>
    <source>
        <strain evidence="8">CHS0354</strain>
        <tissue evidence="8">Mantle</tissue>
    </source>
</reference>
<dbReference type="GO" id="GO:0046872">
    <property type="term" value="F:metal ion binding"/>
    <property type="evidence" value="ECO:0007669"/>
    <property type="project" value="UniProtKB-KW"/>
</dbReference>
<evidence type="ECO:0000256" key="3">
    <source>
        <dbReference type="ARBA" id="ARBA00022837"/>
    </source>
</evidence>
<dbReference type="InterPro" id="IPR042635">
    <property type="entry name" value="MEGF10/SREC1/2-like"/>
</dbReference>
<dbReference type="Proteomes" id="UP001195483">
    <property type="component" value="Unassembled WGS sequence"/>
</dbReference>
<feature type="signal peptide" evidence="5">
    <location>
        <begin position="1"/>
        <end position="23"/>
    </location>
</feature>